<dbReference type="PANTHER" id="PTHR13563:SF13">
    <property type="entry name" value="TRNA METHYLTRANSFERASE 10 HOMOLOG A"/>
    <property type="match status" value="1"/>
</dbReference>
<protein>
    <recommendedName>
        <fullName evidence="1">tRNA (guanine(9)-N(1))-methyltransferase</fullName>
        <ecNumber evidence="1">2.1.1.221</ecNumber>
    </recommendedName>
</protein>
<dbReference type="KEGG" id="lmi:LMXM_29_3070"/>
<evidence type="ECO:0000256" key="6">
    <source>
        <dbReference type="SAM" id="Coils"/>
    </source>
</evidence>
<dbReference type="Gene3D" id="3.40.1280.30">
    <property type="match status" value="1"/>
</dbReference>
<dbReference type="CDD" id="cd18089">
    <property type="entry name" value="SPOUT_Trm10-like"/>
    <property type="match status" value="1"/>
</dbReference>
<keyword evidence="3" id="KW-0808">Transferase</keyword>
<evidence type="ECO:0000256" key="1">
    <source>
        <dbReference type="ARBA" id="ARBA00012797"/>
    </source>
</evidence>
<dbReference type="VEuPathDB" id="TriTrypDB:LmxM.29.3070"/>
<dbReference type="Proteomes" id="UP000007259">
    <property type="component" value="Chromosome 29"/>
</dbReference>
<evidence type="ECO:0000256" key="3">
    <source>
        <dbReference type="ARBA" id="ARBA00022679"/>
    </source>
</evidence>
<sequence>MMSRSAAAVTASPAAPCGSSTRTSGVDAQDANASDARDGAAQASHHTSVGHCRQRRSWTEEEKRAFWKQKKLEKRERRKAAAADRLKAQQAEWVCLTEEEKEARRAEAVLLHERRRHAEAALVTRCEAQLADSHVPAIVFDLSFAWCMTVANTKSTVSQVMLSYSALRTAGFPFRPVITSLMGKEASDAEHDATGQAEVLQALNNYEGFRRFPPRVTQMQHWSELFAPSQVVFLTADSPDTLTSIEPDTAYIVGAFVDHNAHKGLSYASAQRHGVRTARLPIKESVVLGNRCKVLTINHLVEVLIQYEKLRATGTPDWAQAINSALPTRRTQQVISRRRKRGQMSVTGSDDKEGDDDEVSDDGCSNGESDNADGSAAVEECQCERVE</sequence>
<evidence type="ECO:0000256" key="2">
    <source>
        <dbReference type="ARBA" id="ARBA00022603"/>
    </source>
</evidence>
<feature type="region of interest" description="Disordered" evidence="7">
    <location>
        <begin position="1"/>
        <end position="58"/>
    </location>
</feature>
<feature type="compositionally biased region" description="Low complexity" evidence="7">
    <location>
        <begin position="1"/>
        <end position="16"/>
    </location>
</feature>
<gene>
    <name evidence="9" type="ORF">LMXM_29_3070</name>
</gene>
<feature type="compositionally biased region" description="Acidic residues" evidence="7">
    <location>
        <begin position="352"/>
        <end position="361"/>
    </location>
</feature>
<dbReference type="OMA" id="FKKNDGW"/>
<dbReference type="FunFam" id="3.40.1280.30:FF:000011">
    <property type="entry name" value="tRNA (Guanine-1)-methyltransferase, putative"/>
    <property type="match status" value="1"/>
</dbReference>
<dbReference type="AlphaFoldDB" id="E9B181"/>
<dbReference type="InterPro" id="IPR028564">
    <property type="entry name" value="MT_TRM10-typ"/>
</dbReference>
<dbReference type="GO" id="GO:0002939">
    <property type="term" value="P:tRNA N1-guanine methylation"/>
    <property type="evidence" value="ECO:0007669"/>
    <property type="project" value="TreeGrafter"/>
</dbReference>
<dbReference type="EMBL" id="FR799582">
    <property type="protein sequence ID" value="CBZ28987.1"/>
    <property type="molecule type" value="Genomic_DNA"/>
</dbReference>
<evidence type="ECO:0000256" key="5">
    <source>
        <dbReference type="ARBA" id="ARBA00048434"/>
    </source>
</evidence>
<dbReference type="InterPro" id="IPR038459">
    <property type="entry name" value="MT_TRM10-typ_sf"/>
</dbReference>
<keyword evidence="6" id="KW-0175">Coiled coil</keyword>
<organism evidence="9 10">
    <name type="scientific">Leishmania mexicana (strain MHOM/GT/2001/U1103)</name>
    <dbReference type="NCBI Taxonomy" id="929439"/>
    <lineage>
        <taxon>Eukaryota</taxon>
        <taxon>Discoba</taxon>
        <taxon>Euglenozoa</taxon>
        <taxon>Kinetoplastea</taxon>
        <taxon>Metakinetoplastina</taxon>
        <taxon>Trypanosomatida</taxon>
        <taxon>Trypanosomatidae</taxon>
        <taxon>Leishmaniinae</taxon>
        <taxon>Leishmania</taxon>
    </lineage>
</organism>
<dbReference type="GeneID" id="13451674"/>
<evidence type="ECO:0000256" key="4">
    <source>
        <dbReference type="ARBA" id="ARBA00022691"/>
    </source>
</evidence>
<dbReference type="PROSITE" id="PS51675">
    <property type="entry name" value="SAM_MT_TRM10"/>
    <property type="match status" value="1"/>
</dbReference>
<proteinExistence type="predicted"/>
<feature type="domain" description="SAM-dependent MTase TRM10-type" evidence="8">
    <location>
        <begin position="123"/>
        <end position="333"/>
    </location>
</feature>
<accession>E9B181</accession>
<dbReference type="GO" id="GO:0052905">
    <property type="term" value="F:tRNA (guanosine(9)-N1)-methyltransferase activity"/>
    <property type="evidence" value="ECO:0007669"/>
    <property type="project" value="UniProtKB-EC"/>
</dbReference>
<dbReference type="InterPro" id="IPR007356">
    <property type="entry name" value="tRNA_m1G_MeTrfase_euk"/>
</dbReference>
<evidence type="ECO:0000259" key="8">
    <source>
        <dbReference type="PROSITE" id="PS51675"/>
    </source>
</evidence>
<evidence type="ECO:0000313" key="10">
    <source>
        <dbReference type="Proteomes" id="UP000007259"/>
    </source>
</evidence>
<keyword evidence="2" id="KW-0489">Methyltransferase</keyword>
<reference evidence="9 10" key="1">
    <citation type="journal article" date="2011" name="Genome Res.">
        <title>Chromosome and gene copy number variation allow major structural change between species and strains of Leishmania.</title>
        <authorList>
            <person name="Rogers M.B."/>
            <person name="Hilley J.D."/>
            <person name="Dickens N.J."/>
            <person name="Wilkes J."/>
            <person name="Bates P.A."/>
            <person name="Depledge D.P."/>
            <person name="Harris D."/>
            <person name="Her Y."/>
            <person name="Herzyk P."/>
            <person name="Imamura H."/>
            <person name="Otto T.D."/>
            <person name="Sanders M."/>
            <person name="Seeger K."/>
            <person name="Dujardin J.C."/>
            <person name="Berriman M."/>
            <person name="Smith D.F."/>
            <person name="Hertz-Fowler C."/>
            <person name="Mottram J.C."/>
        </authorList>
    </citation>
    <scope>NUCLEOTIDE SEQUENCE [LARGE SCALE GENOMIC DNA]</scope>
    <source>
        <strain evidence="9 10">MHOM/GT/2001/U1103</strain>
    </source>
</reference>
<feature type="region of interest" description="Disordered" evidence="7">
    <location>
        <begin position="329"/>
        <end position="387"/>
    </location>
</feature>
<dbReference type="GO" id="GO:0005634">
    <property type="term" value="C:nucleus"/>
    <property type="evidence" value="ECO:0007669"/>
    <property type="project" value="TreeGrafter"/>
</dbReference>
<comment type="catalytic activity">
    <reaction evidence="5">
        <text>guanosine(9) in tRNA + S-adenosyl-L-methionine = N(1)-methylguanosine(9) in tRNA + S-adenosyl-L-homocysteine + H(+)</text>
        <dbReference type="Rhea" id="RHEA:43156"/>
        <dbReference type="Rhea" id="RHEA-COMP:10367"/>
        <dbReference type="Rhea" id="RHEA-COMP:10368"/>
        <dbReference type="ChEBI" id="CHEBI:15378"/>
        <dbReference type="ChEBI" id="CHEBI:57856"/>
        <dbReference type="ChEBI" id="CHEBI:59789"/>
        <dbReference type="ChEBI" id="CHEBI:73542"/>
        <dbReference type="ChEBI" id="CHEBI:74269"/>
        <dbReference type="EC" id="2.1.1.221"/>
    </reaction>
</comment>
<dbReference type="OrthoDB" id="278300at2759"/>
<dbReference type="EC" id="2.1.1.221" evidence="1"/>
<evidence type="ECO:0000313" key="9">
    <source>
        <dbReference type="EMBL" id="CBZ28987.1"/>
    </source>
</evidence>
<dbReference type="RefSeq" id="XP_003877452.1">
    <property type="nucleotide sequence ID" value="XM_003877403.1"/>
</dbReference>
<feature type="coiled-coil region" evidence="6">
    <location>
        <begin position="72"/>
        <end position="116"/>
    </location>
</feature>
<dbReference type="GO" id="GO:0000049">
    <property type="term" value="F:tRNA binding"/>
    <property type="evidence" value="ECO:0007669"/>
    <property type="project" value="TreeGrafter"/>
</dbReference>
<name>E9B181_LEIMU</name>
<keyword evidence="10" id="KW-1185">Reference proteome</keyword>
<keyword evidence="4" id="KW-0949">S-adenosyl-L-methionine</keyword>
<dbReference type="PhylomeDB" id="E9B181"/>
<evidence type="ECO:0000256" key="7">
    <source>
        <dbReference type="SAM" id="MobiDB-lite"/>
    </source>
</evidence>
<dbReference type="PANTHER" id="PTHR13563">
    <property type="entry name" value="TRNA (GUANINE-9-) METHYLTRANSFERASE"/>
    <property type="match status" value="1"/>
</dbReference>